<keyword evidence="1" id="KW-0131">Cell cycle</keyword>
<dbReference type="InterPro" id="IPR034706">
    <property type="entry name" value="CpoB"/>
</dbReference>
<keyword evidence="6" id="KW-1185">Reference proteome</keyword>
<keyword evidence="1" id="KW-0175">Coiled coil</keyword>
<keyword evidence="2" id="KW-0802">TPR repeat</keyword>
<dbReference type="SUPFAM" id="SSF48452">
    <property type="entry name" value="TPR-like"/>
    <property type="match status" value="1"/>
</dbReference>
<evidence type="ECO:0000256" key="2">
    <source>
        <dbReference type="PROSITE-ProRule" id="PRU00339"/>
    </source>
</evidence>
<keyword evidence="1" id="KW-0732">Signal</keyword>
<dbReference type="Pfam" id="PF16331">
    <property type="entry name" value="TolA_bind_tri"/>
    <property type="match status" value="1"/>
</dbReference>
<dbReference type="Pfam" id="PF13174">
    <property type="entry name" value="TPR_6"/>
    <property type="match status" value="1"/>
</dbReference>
<dbReference type="HAMAP" id="MF_02066">
    <property type="entry name" value="CpoB"/>
    <property type="match status" value="1"/>
</dbReference>
<dbReference type="PROSITE" id="PS50005">
    <property type="entry name" value="TPR"/>
    <property type="match status" value="1"/>
</dbReference>
<evidence type="ECO:0000313" key="5">
    <source>
        <dbReference type="EMBL" id="RVU32361.1"/>
    </source>
</evidence>
<dbReference type="Gene3D" id="1.25.40.10">
    <property type="entry name" value="Tetratricopeptide repeat domain"/>
    <property type="match status" value="1"/>
</dbReference>
<dbReference type="NCBIfam" id="TIGR02795">
    <property type="entry name" value="tol_pal_ybgF"/>
    <property type="match status" value="1"/>
</dbReference>
<evidence type="ECO:0000259" key="4">
    <source>
        <dbReference type="Pfam" id="PF16331"/>
    </source>
</evidence>
<organism evidence="5 6">
    <name type="scientific">Neptunomonas marina</name>
    <dbReference type="NCBI Taxonomy" id="1815562"/>
    <lineage>
        <taxon>Bacteria</taxon>
        <taxon>Pseudomonadati</taxon>
        <taxon>Pseudomonadota</taxon>
        <taxon>Gammaproteobacteria</taxon>
        <taxon>Oceanospirillales</taxon>
        <taxon>Oceanospirillaceae</taxon>
        <taxon>Neptunomonas</taxon>
    </lineage>
</organism>
<reference evidence="5 6" key="1">
    <citation type="submission" date="2019-01" db="EMBL/GenBank/DDBJ databases">
        <authorList>
            <person name="Chen W.-M."/>
        </authorList>
    </citation>
    <scope>NUCLEOTIDE SEQUENCE [LARGE SCALE GENOMIC DNA]</scope>
    <source>
        <strain evidence="5 6">HPM-16</strain>
    </source>
</reference>
<feature type="region of interest" description="Disordered" evidence="3">
    <location>
        <begin position="115"/>
        <end position="161"/>
    </location>
</feature>
<evidence type="ECO:0000313" key="6">
    <source>
        <dbReference type="Proteomes" id="UP000282818"/>
    </source>
</evidence>
<feature type="compositionally biased region" description="Low complexity" evidence="3">
    <location>
        <begin position="130"/>
        <end position="143"/>
    </location>
</feature>
<evidence type="ECO:0000256" key="3">
    <source>
        <dbReference type="SAM" id="MobiDB-lite"/>
    </source>
</evidence>
<name>A0A437QCY4_9GAMM</name>
<comment type="similarity">
    <text evidence="1">Belongs to the CpoB family.</text>
</comment>
<feature type="repeat" description="TPR" evidence="2">
    <location>
        <begin position="239"/>
        <end position="272"/>
    </location>
</feature>
<dbReference type="InterPro" id="IPR032519">
    <property type="entry name" value="YbgF_tri"/>
</dbReference>
<dbReference type="RefSeq" id="WP_127692530.1">
    <property type="nucleotide sequence ID" value="NZ_SACQ01000001.1"/>
</dbReference>
<dbReference type="InterPro" id="IPR011990">
    <property type="entry name" value="TPR-like_helical_dom_sf"/>
</dbReference>
<dbReference type="GO" id="GO:0070206">
    <property type="term" value="P:protein trimerization"/>
    <property type="evidence" value="ECO:0007669"/>
    <property type="project" value="InterPro"/>
</dbReference>
<keyword evidence="1" id="KW-0132">Cell division</keyword>
<dbReference type="InterPro" id="IPR014162">
    <property type="entry name" value="CpoB_C"/>
</dbReference>
<comment type="caution">
    <text evidence="5">The sequence shown here is derived from an EMBL/GenBank/DDBJ whole genome shotgun (WGS) entry which is preliminary data.</text>
</comment>
<dbReference type="Gene3D" id="1.20.5.110">
    <property type="match status" value="1"/>
</dbReference>
<dbReference type="EMBL" id="SACQ01000001">
    <property type="protein sequence ID" value="RVU32361.1"/>
    <property type="molecule type" value="Genomic_DNA"/>
</dbReference>
<dbReference type="Pfam" id="PF13432">
    <property type="entry name" value="TPR_16"/>
    <property type="match status" value="1"/>
</dbReference>
<dbReference type="InterPro" id="IPR019734">
    <property type="entry name" value="TPR_rpt"/>
</dbReference>
<feature type="coiled-coil region" evidence="1">
    <location>
        <begin position="48"/>
        <end position="82"/>
    </location>
</feature>
<proteinExistence type="inferred from homology"/>
<sequence length="284" mass="31482" precursor="true">MKTIAKKISCVCVAVGLPAAAAFAQDVPVIQVNTGNGSAVQGRAPSQNSELLWTIQQLQDEVRRLRGQVESQQYQLERMEAKQKTRYRDLDRRISLLVQEQMKQQQAELDTLAPAAPTESDDTVQAPLQTPETEQPAPVAAEVPTPPTSSQPQASEANEAAQITDKQAYQDAFALVRERKFNEAAQQFESFLSTYADSPRLPNAHYWLGEIYLAQGKHAPSEQAFTQVVEQFGDSRKAPDAMYKLGILYKQQGNLEKYTAYMAKVVEMYPDTSAARLAESALSQ</sequence>
<feature type="signal peptide" evidence="1">
    <location>
        <begin position="1"/>
        <end position="24"/>
    </location>
</feature>
<keyword evidence="1" id="KW-0574">Periplasm</keyword>
<accession>A0A437QCY4</accession>
<dbReference type="AlphaFoldDB" id="A0A437QCY4"/>
<evidence type="ECO:0000256" key="1">
    <source>
        <dbReference type="HAMAP-Rule" id="MF_02066"/>
    </source>
</evidence>
<dbReference type="Proteomes" id="UP000282818">
    <property type="component" value="Unassembled WGS sequence"/>
</dbReference>
<dbReference type="GO" id="GO:0043093">
    <property type="term" value="P:FtsZ-dependent cytokinesis"/>
    <property type="evidence" value="ECO:0007669"/>
    <property type="project" value="UniProtKB-UniRule"/>
</dbReference>
<gene>
    <name evidence="5" type="primary">ybgF</name>
    <name evidence="1" type="synonym">cpoB</name>
    <name evidence="5" type="ORF">EOE65_01540</name>
</gene>
<feature type="domain" description="YbgF trimerisation" evidence="4">
    <location>
        <begin position="47"/>
        <end position="96"/>
    </location>
</feature>
<feature type="chain" id="PRO_5019596736" description="Cell division coordinator CpoB" evidence="1">
    <location>
        <begin position="25"/>
        <end position="284"/>
    </location>
</feature>
<dbReference type="GO" id="GO:0030288">
    <property type="term" value="C:outer membrane-bounded periplasmic space"/>
    <property type="evidence" value="ECO:0007669"/>
    <property type="project" value="UniProtKB-UniRule"/>
</dbReference>
<comment type="subcellular location">
    <subcellularLocation>
        <location evidence="1">Periplasm</location>
    </subcellularLocation>
</comment>
<comment type="function">
    <text evidence="1">Mediates coordination of peptidoglycan synthesis and outer membrane constriction during cell division.</text>
</comment>
<protein>
    <recommendedName>
        <fullName evidence="1">Cell division coordinator CpoB</fullName>
    </recommendedName>
</protein>